<comment type="caution">
    <text evidence="2">The sequence shown here is derived from an EMBL/GenBank/DDBJ whole genome shotgun (WGS) entry which is preliminary data.</text>
</comment>
<evidence type="ECO:0000256" key="1">
    <source>
        <dbReference type="SAM" id="MobiDB-lite"/>
    </source>
</evidence>
<feature type="region of interest" description="Disordered" evidence="1">
    <location>
        <begin position="1"/>
        <end position="56"/>
    </location>
</feature>
<evidence type="ECO:0000313" key="3">
    <source>
        <dbReference type="Proteomes" id="UP000622797"/>
    </source>
</evidence>
<feature type="region of interest" description="Disordered" evidence="1">
    <location>
        <begin position="71"/>
        <end position="94"/>
    </location>
</feature>
<feature type="compositionally biased region" description="Basic and acidic residues" evidence="1">
    <location>
        <begin position="1"/>
        <end position="11"/>
    </location>
</feature>
<feature type="compositionally biased region" description="Polar residues" evidence="1">
    <location>
        <begin position="79"/>
        <end position="89"/>
    </location>
</feature>
<keyword evidence="3" id="KW-1185">Reference proteome</keyword>
<reference evidence="2" key="1">
    <citation type="journal article" date="2020" name="BMC Genomics">
        <title>Correction to: Identification and distribution of gene clusters required for synthesis of sphingolipid metabolism inhibitors in diverse species of the filamentous fungus Fusarium.</title>
        <authorList>
            <person name="Kim H.S."/>
            <person name="Lohmar J.M."/>
            <person name="Busman M."/>
            <person name="Brown D.W."/>
            <person name="Naumann T.A."/>
            <person name="Divon H.H."/>
            <person name="Lysoe E."/>
            <person name="Uhlig S."/>
            <person name="Proctor R.H."/>
        </authorList>
    </citation>
    <scope>NUCLEOTIDE SEQUENCE</scope>
    <source>
        <strain evidence="2">NRRL 20472</strain>
    </source>
</reference>
<dbReference type="Proteomes" id="UP000622797">
    <property type="component" value="Unassembled WGS sequence"/>
</dbReference>
<gene>
    <name evidence="2" type="ORF">FSARC_7638</name>
</gene>
<dbReference type="OrthoDB" id="4848429at2759"/>
<feature type="compositionally biased region" description="Polar residues" evidence="1">
    <location>
        <begin position="224"/>
        <end position="234"/>
    </location>
</feature>
<proteinExistence type="predicted"/>
<sequence>MAGKDNNEKPLWRPLAHKLSSLIPRRRSGKAKSKVDASPLGQHSQNSASDFRPLEVQSNALEGLHLPNNWLVEPPNFDKQGQQSPSPVGTSPIAHQYAPQSAVPTIDHLETQNPPELYHFDHHEDTQPLTIPDVSEAAEKEQVRASTLATLTTVEISTERSVLDRGRPIEARHLIHQPNKTLKNRRKSLPLEFELLTQLSNEDHASDSQHTSTIGSVPKIEAATSPSTKESSTWDADRRRRSTIRLVTRSPSPAATKVAPAVSTPKTLQIPTDGQSALKRHSYQSLPKFAAAGVTAANTAASPQPTSAPRIKTKQPGSWNDRLAWIRKLEEKENTRPNIDSGRLPKRAGTVSDKLAMFEKKNLSTAAPTKRLQPPTRTNSGSHCSATGRESIFSADSNASAPSPRTSVDTARTNNRASSVMSYYDDSFREKLETLVGQEPEMNKVDELHTS</sequence>
<accession>A0A8H4TUU6</accession>
<evidence type="ECO:0000313" key="2">
    <source>
        <dbReference type="EMBL" id="KAF4964452.1"/>
    </source>
</evidence>
<feature type="region of interest" description="Disordered" evidence="1">
    <location>
        <begin position="202"/>
        <end position="261"/>
    </location>
</feature>
<name>A0A8H4TUU6_9HYPO</name>
<feature type="region of interest" description="Disordered" evidence="1">
    <location>
        <begin position="363"/>
        <end position="424"/>
    </location>
</feature>
<feature type="compositionally biased region" description="Polar residues" evidence="1">
    <location>
        <begin position="394"/>
        <end position="421"/>
    </location>
</feature>
<reference evidence="2" key="2">
    <citation type="submission" date="2020-05" db="EMBL/GenBank/DDBJ databases">
        <authorList>
            <person name="Kim H.-S."/>
            <person name="Proctor R.H."/>
            <person name="Brown D.W."/>
        </authorList>
    </citation>
    <scope>NUCLEOTIDE SEQUENCE</scope>
    <source>
        <strain evidence="2">NRRL 20472</strain>
    </source>
</reference>
<dbReference type="EMBL" id="JABEXW010000410">
    <property type="protein sequence ID" value="KAF4964452.1"/>
    <property type="molecule type" value="Genomic_DNA"/>
</dbReference>
<protein>
    <submittedName>
        <fullName evidence="2">Uncharacterized protein</fullName>
    </submittedName>
</protein>
<dbReference type="AlphaFoldDB" id="A0A8H4TUU6"/>
<organism evidence="2 3">
    <name type="scientific">Fusarium sarcochroum</name>
    <dbReference type="NCBI Taxonomy" id="1208366"/>
    <lineage>
        <taxon>Eukaryota</taxon>
        <taxon>Fungi</taxon>
        <taxon>Dikarya</taxon>
        <taxon>Ascomycota</taxon>
        <taxon>Pezizomycotina</taxon>
        <taxon>Sordariomycetes</taxon>
        <taxon>Hypocreomycetidae</taxon>
        <taxon>Hypocreales</taxon>
        <taxon>Nectriaceae</taxon>
        <taxon>Fusarium</taxon>
        <taxon>Fusarium lateritium species complex</taxon>
    </lineage>
</organism>
<feature type="compositionally biased region" description="Polar residues" evidence="1">
    <location>
        <begin position="375"/>
        <end position="385"/>
    </location>
</feature>